<reference evidence="1" key="1">
    <citation type="submission" date="2023-03" db="EMBL/GenBank/DDBJ databases">
        <title>Electrophorus voltai genome.</title>
        <authorList>
            <person name="Bian C."/>
        </authorList>
    </citation>
    <scope>NUCLEOTIDE SEQUENCE</scope>
    <source>
        <strain evidence="1">CB-2022</strain>
        <tissue evidence="1">Muscle</tissue>
    </source>
</reference>
<accession>A0AAD8ZJB7</accession>
<protein>
    <submittedName>
        <fullName evidence="1">Uncharacterized protein</fullName>
    </submittedName>
</protein>
<evidence type="ECO:0000313" key="1">
    <source>
        <dbReference type="EMBL" id="KAK1799166.1"/>
    </source>
</evidence>
<sequence>MTTTDEPRRGGSGRDLRARANVLAHVSPDVSCEVAHSCSTVFQHTVPLLQGGVGFGRLASEPGCCPVRWSLLLTFVSSEIPHSSWCVWRLHLSLFLSLTASFKRRCPIAAHASELQMQ</sequence>
<dbReference type="EMBL" id="JAROKS010000012">
    <property type="protein sequence ID" value="KAK1799166.1"/>
    <property type="molecule type" value="Genomic_DNA"/>
</dbReference>
<dbReference type="AlphaFoldDB" id="A0AAD8ZJB7"/>
<proteinExistence type="predicted"/>
<name>A0AAD8ZJB7_9TELE</name>
<keyword evidence="2" id="KW-1185">Reference proteome</keyword>
<organism evidence="1 2">
    <name type="scientific">Electrophorus voltai</name>
    <dbReference type="NCBI Taxonomy" id="2609070"/>
    <lineage>
        <taxon>Eukaryota</taxon>
        <taxon>Metazoa</taxon>
        <taxon>Chordata</taxon>
        <taxon>Craniata</taxon>
        <taxon>Vertebrata</taxon>
        <taxon>Euteleostomi</taxon>
        <taxon>Actinopterygii</taxon>
        <taxon>Neopterygii</taxon>
        <taxon>Teleostei</taxon>
        <taxon>Ostariophysi</taxon>
        <taxon>Gymnotiformes</taxon>
        <taxon>Gymnotoidei</taxon>
        <taxon>Gymnotidae</taxon>
        <taxon>Electrophorus</taxon>
    </lineage>
</organism>
<dbReference type="Proteomes" id="UP001239994">
    <property type="component" value="Unassembled WGS sequence"/>
</dbReference>
<gene>
    <name evidence="1" type="ORF">P4O66_007417</name>
</gene>
<evidence type="ECO:0000313" key="2">
    <source>
        <dbReference type="Proteomes" id="UP001239994"/>
    </source>
</evidence>
<comment type="caution">
    <text evidence="1">The sequence shown here is derived from an EMBL/GenBank/DDBJ whole genome shotgun (WGS) entry which is preliminary data.</text>
</comment>